<dbReference type="InterPro" id="IPR036388">
    <property type="entry name" value="WH-like_DNA-bd_sf"/>
</dbReference>
<dbReference type="RefSeq" id="WP_160821484.1">
    <property type="nucleotide sequence ID" value="NZ_JBHSXS010000072.1"/>
</dbReference>
<dbReference type="Pfam" id="PF02082">
    <property type="entry name" value="Rrf2"/>
    <property type="match status" value="1"/>
</dbReference>
<dbReference type="NCBIfam" id="TIGR00738">
    <property type="entry name" value="rrf2_super"/>
    <property type="match status" value="1"/>
</dbReference>
<proteinExistence type="predicted"/>
<dbReference type="InterPro" id="IPR000944">
    <property type="entry name" value="Tscrpt_reg_Rrf2"/>
</dbReference>
<dbReference type="PROSITE" id="PS51197">
    <property type="entry name" value="HTH_RRF2_2"/>
    <property type="match status" value="1"/>
</dbReference>
<evidence type="ECO:0000313" key="2">
    <source>
        <dbReference type="Proteomes" id="UP001596380"/>
    </source>
</evidence>
<accession>A0ABW2D2P9</accession>
<reference evidence="2" key="1">
    <citation type="journal article" date="2019" name="Int. J. Syst. Evol. Microbiol.">
        <title>The Global Catalogue of Microorganisms (GCM) 10K type strain sequencing project: providing services to taxonomists for standard genome sequencing and annotation.</title>
        <authorList>
            <consortium name="The Broad Institute Genomics Platform"/>
            <consortium name="The Broad Institute Genome Sequencing Center for Infectious Disease"/>
            <person name="Wu L."/>
            <person name="Ma J."/>
        </authorList>
    </citation>
    <scope>NUCLEOTIDE SEQUENCE [LARGE SCALE GENOMIC DNA]</scope>
    <source>
        <strain evidence="2">JCM 3369</strain>
    </source>
</reference>
<comment type="caution">
    <text evidence="1">The sequence shown here is derived from an EMBL/GenBank/DDBJ whole genome shotgun (WGS) entry which is preliminary data.</text>
</comment>
<dbReference type="SUPFAM" id="SSF46785">
    <property type="entry name" value="Winged helix' DNA-binding domain"/>
    <property type="match status" value="1"/>
</dbReference>
<protein>
    <submittedName>
        <fullName evidence="1">RrF2 family transcriptional regulator</fullName>
    </submittedName>
</protein>
<sequence>MRMSEGVEWAVHCCLLLDWMGEDRPVSTTRLAAGFELPPPYLNKQLQALVRAGIATSTAGARGGFRLARPLERITLMDVVAAIEGPDDAFQCTEIRRRGAGADSPESAFARPCAVFSAMHRAELAWRRALADQTLADVRANAERNAPRVGEHVRAWYARN</sequence>
<name>A0ABW2D2P9_9ACTN</name>
<gene>
    <name evidence="1" type="ORF">ACFQKB_46000</name>
</gene>
<dbReference type="PANTHER" id="PTHR33221">
    <property type="entry name" value="WINGED HELIX-TURN-HELIX TRANSCRIPTIONAL REGULATOR, RRF2 FAMILY"/>
    <property type="match status" value="1"/>
</dbReference>
<dbReference type="Proteomes" id="UP001596380">
    <property type="component" value="Unassembled WGS sequence"/>
</dbReference>
<dbReference type="EMBL" id="JBHSXS010000072">
    <property type="protein sequence ID" value="MFC6887184.1"/>
    <property type="molecule type" value="Genomic_DNA"/>
</dbReference>
<evidence type="ECO:0000313" key="1">
    <source>
        <dbReference type="EMBL" id="MFC6887184.1"/>
    </source>
</evidence>
<dbReference type="PROSITE" id="PS01332">
    <property type="entry name" value="HTH_RRF2_1"/>
    <property type="match status" value="1"/>
</dbReference>
<keyword evidence="2" id="KW-1185">Reference proteome</keyword>
<dbReference type="Gene3D" id="1.10.10.10">
    <property type="entry name" value="Winged helix-like DNA-binding domain superfamily/Winged helix DNA-binding domain"/>
    <property type="match status" value="1"/>
</dbReference>
<dbReference type="PANTHER" id="PTHR33221:SF13">
    <property type="entry name" value="TRANSCRIPTIONAL REGULATOR-RELATED"/>
    <property type="match status" value="1"/>
</dbReference>
<organism evidence="1 2">
    <name type="scientific">Actinomadura yumaensis</name>
    <dbReference type="NCBI Taxonomy" id="111807"/>
    <lineage>
        <taxon>Bacteria</taxon>
        <taxon>Bacillati</taxon>
        <taxon>Actinomycetota</taxon>
        <taxon>Actinomycetes</taxon>
        <taxon>Streptosporangiales</taxon>
        <taxon>Thermomonosporaceae</taxon>
        <taxon>Actinomadura</taxon>
    </lineage>
</organism>
<dbReference type="InterPro" id="IPR030489">
    <property type="entry name" value="TR_Rrf2-type_CS"/>
</dbReference>
<dbReference type="InterPro" id="IPR036390">
    <property type="entry name" value="WH_DNA-bd_sf"/>
</dbReference>